<dbReference type="PANTHER" id="PTHR23317">
    <property type="entry name" value="DEDICATOR OF CYTOKINESIS DOCK"/>
    <property type="match status" value="1"/>
</dbReference>
<gene>
    <name evidence="3" type="ORF">TELCIR_26169</name>
</gene>
<proteinExistence type="inferred from homology"/>
<dbReference type="Pfam" id="PF20421">
    <property type="entry name" value="DHR-2_Lobe_C"/>
    <property type="match status" value="1"/>
</dbReference>
<dbReference type="OrthoDB" id="47328at2759"/>
<dbReference type="GO" id="GO:0007264">
    <property type="term" value="P:small GTPase-mediated signal transduction"/>
    <property type="evidence" value="ECO:0007669"/>
    <property type="project" value="InterPro"/>
</dbReference>
<dbReference type="PANTHER" id="PTHR23317:SF26">
    <property type="entry name" value="ZIZIMIN, ISOFORM K"/>
    <property type="match status" value="1"/>
</dbReference>
<dbReference type="InterPro" id="IPR046773">
    <property type="entry name" value="DOCKER_Lobe_C"/>
</dbReference>
<feature type="non-terminal residue" evidence="3">
    <location>
        <position position="91"/>
    </location>
</feature>
<dbReference type="InterPro" id="IPR027357">
    <property type="entry name" value="DOCKER_dom"/>
</dbReference>
<evidence type="ECO:0000313" key="3">
    <source>
        <dbReference type="EMBL" id="PIO52525.1"/>
    </source>
</evidence>
<dbReference type="PROSITE" id="PS51651">
    <property type="entry name" value="DOCKER"/>
    <property type="match status" value="1"/>
</dbReference>
<accession>A0A2G9T3P9</accession>
<dbReference type="Proteomes" id="UP000230423">
    <property type="component" value="Unassembled WGS sequence"/>
</dbReference>
<comment type="similarity">
    <text evidence="1">Belongs to the DOCK family.</text>
</comment>
<sequence>MRVIRILHICQVNAGPLAYAEAFTQSEQRERYGEKGVRDLESAFRKLMSACERALQVNETVVAMDQQTYHEVLLASFDAMHERLFGFFGTS</sequence>
<protein>
    <recommendedName>
        <fullName evidence="2">DOCKER domain-containing protein</fullName>
    </recommendedName>
</protein>
<feature type="domain" description="DOCKER" evidence="2">
    <location>
        <begin position="1"/>
        <end position="91"/>
    </location>
</feature>
<organism evidence="3 4">
    <name type="scientific">Teladorsagia circumcincta</name>
    <name type="common">Brown stomach worm</name>
    <name type="synonym">Ostertagia circumcincta</name>
    <dbReference type="NCBI Taxonomy" id="45464"/>
    <lineage>
        <taxon>Eukaryota</taxon>
        <taxon>Metazoa</taxon>
        <taxon>Ecdysozoa</taxon>
        <taxon>Nematoda</taxon>
        <taxon>Chromadorea</taxon>
        <taxon>Rhabditida</taxon>
        <taxon>Rhabditina</taxon>
        <taxon>Rhabditomorpha</taxon>
        <taxon>Strongyloidea</taxon>
        <taxon>Trichostrongylidae</taxon>
        <taxon>Teladorsagia</taxon>
    </lineage>
</organism>
<dbReference type="InterPro" id="IPR043162">
    <property type="entry name" value="DOCK_C_lobe_C"/>
</dbReference>
<evidence type="ECO:0000259" key="2">
    <source>
        <dbReference type="PROSITE" id="PS51651"/>
    </source>
</evidence>
<dbReference type="GO" id="GO:0005085">
    <property type="term" value="F:guanyl-nucleotide exchange factor activity"/>
    <property type="evidence" value="ECO:0007669"/>
    <property type="project" value="InterPro"/>
</dbReference>
<evidence type="ECO:0000256" key="1">
    <source>
        <dbReference type="PROSITE-ProRule" id="PRU00984"/>
    </source>
</evidence>
<dbReference type="AlphaFoldDB" id="A0A2G9T3P9"/>
<dbReference type="Gene3D" id="1.20.58.740">
    <property type="match status" value="1"/>
</dbReference>
<dbReference type="InterPro" id="IPR026791">
    <property type="entry name" value="DOCK"/>
</dbReference>
<keyword evidence="4" id="KW-1185">Reference proteome</keyword>
<evidence type="ECO:0000313" key="4">
    <source>
        <dbReference type="Proteomes" id="UP000230423"/>
    </source>
</evidence>
<dbReference type="EMBL" id="KZ427878">
    <property type="protein sequence ID" value="PIO52525.1"/>
    <property type="molecule type" value="Genomic_DNA"/>
</dbReference>
<reference evidence="3 4" key="1">
    <citation type="submission" date="2015-09" db="EMBL/GenBank/DDBJ databases">
        <title>Draft genome of the parasitic nematode Teladorsagia circumcincta isolate WARC Sus (inbred).</title>
        <authorList>
            <person name="Mitreva M."/>
        </authorList>
    </citation>
    <scope>NUCLEOTIDE SEQUENCE [LARGE SCALE GENOMIC DNA]</scope>
    <source>
        <strain evidence="3 4">S</strain>
    </source>
</reference>
<name>A0A2G9T3P9_TELCI</name>